<accession>A0A517T5A9</accession>
<protein>
    <submittedName>
        <fullName evidence="3">Helix-turn-helix domain protein</fullName>
    </submittedName>
</protein>
<dbReference type="Pfam" id="PF12728">
    <property type="entry name" value="HTH_17"/>
    <property type="match status" value="1"/>
</dbReference>
<dbReference type="OrthoDB" id="291784at2"/>
<dbReference type="KEGG" id="chya:V22_07860"/>
<feature type="region of interest" description="Disordered" evidence="1">
    <location>
        <begin position="60"/>
        <end position="87"/>
    </location>
</feature>
<evidence type="ECO:0000256" key="1">
    <source>
        <dbReference type="SAM" id="MobiDB-lite"/>
    </source>
</evidence>
<evidence type="ECO:0000259" key="2">
    <source>
        <dbReference type="Pfam" id="PF12728"/>
    </source>
</evidence>
<gene>
    <name evidence="3" type="ORF">V22_07860</name>
</gene>
<dbReference type="InterPro" id="IPR041657">
    <property type="entry name" value="HTH_17"/>
</dbReference>
<name>A0A517T5A9_9PLAN</name>
<dbReference type="AlphaFoldDB" id="A0A517T5A9"/>
<feature type="domain" description="Helix-turn-helix" evidence="2">
    <location>
        <begin position="8"/>
        <end position="54"/>
    </location>
</feature>
<dbReference type="EMBL" id="CP036316">
    <property type="protein sequence ID" value="QDT63562.1"/>
    <property type="molecule type" value="Genomic_DNA"/>
</dbReference>
<dbReference type="Proteomes" id="UP000319976">
    <property type="component" value="Chromosome"/>
</dbReference>
<dbReference type="RefSeq" id="WP_145259982.1">
    <property type="nucleotide sequence ID" value="NZ_CP036316.1"/>
</dbReference>
<reference evidence="3 4" key="1">
    <citation type="submission" date="2019-02" db="EMBL/GenBank/DDBJ databases">
        <title>Deep-cultivation of Planctomycetes and their phenomic and genomic characterization uncovers novel biology.</title>
        <authorList>
            <person name="Wiegand S."/>
            <person name="Jogler M."/>
            <person name="Boedeker C."/>
            <person name="Pinto D."/>
            <person name="Vollmers J."/>
            <person name="Rivas-Marin E."/>
            <person name="Kohn T."/>
            <person name="Peeters S.H."/>
            <person name="Heuer A."/>
            <person name="Rast P."/>
            <person name="Oberbeckmann S."/>
            <person name="Bunk B."/>
            <person name="Jeske O."/>
            <person name="Meyerdierks A."/>
            <person name="Storesund J.E."/>
            <person name="Kallscheuer N."/>
            <person name="Luecker S."/>
            <person name="Lage O.M."/>
            <person name="Pohl T."/>
            <person name="Merkel B.J."/>
            <person name="Hornburger P."/>
            <person name="Mueller R.-W."/>
            <person name="Bruemmer F."/>
            <person name="Labrenz M."/>
            <person name="Spormann A.M."/>
            <person name="Op den Camp H."/>
            <person name="Overmann J."/>
            <person name="Amann R."/>
            <person name="Jetten M.S.M."/>
            <person name="Mascher T."/>
            <person name="Medema M.H."/>
            <person name="Devos D.P."/>
            <person name="Kaster A.-K."/>
            <person name="Ovreas L."/>
            <person name="Rohde M."/>
            <person name="Galperin M.Y."/>
            <person name="Jogler C."/>
        </authorList>
    </citation>
    <scope>NUCLEOTIDE SEQUENCE [LARGE SCALE GENOMIC DNA]</scope>
    <source>
        <strain evidence="3 4">V22</strain>
    </source>
</reference>
<keyword evidence="4" id="KW-1185">Reference proteome</keyword>
<organism evidence="3 4">
    <name type="scientific">Calycomorphotria hydatis</name>
    <dbReference type="NCBI Taxonomy" id="2528027"/>
    <lineage>
        <taxon>Bacteria</taxon>
        <taxon>Pseudomonadati</taxon>
        <taxon>Planctomycetota</taxon>
        <taxon>Planctomycetia</taxon>
        <taxon>Planctomycetales</taxon>
        <taxon>Planctomycetaceae</taxon>
        <taxon>Calycomorphotria</taxon>
    </lineage>
</organism>
<evidence type="ECO:0000313" key="3">
    <source>
        <dbReference type="EMBL" id="QDT63562.1"/>
    </source>
</evidence>
<evidence type="ECO:0000313" key="4">
    <source>
        <dbReference type="Proteomes" id="UP000319976"/>
    </source>
</evidence>
<proteinExistence type="predicted"/>
<sequence>MSETGESYLSIKKFARLSGLSESTVRRRINDGTLPYSQPGGHGTAIRIPRNAFDLAIPHSSEMSSEDTVQAPKLRGPAPQWRNRLPK</sequence>